<feature type="compositionally biased region" description="Acidic residues" evidence="1">
    <location>
        <begin position="18"/>
        <end position="30"/>
    </location>
</feature>
<feature type="region of interest" description="Disordered" evidence="1">
    <location>
        <begin position="13"/>
        <end position="32"/>
    </location>
</feature>
<evidence type="ECO:0000313" key="2">
    <source>
        <dbReference type="Ensembl" id="ENSSTUP00000077800.1"/>
    </source>
</evidence>
<name>A0A674C251_SALTR</name>
<evidence type="ECO:0000313" key="3">
    <source>
        <dbReference type="Proteomes" id="UP000472277"/>
    </source>
</evidence>
<dbReference type="InParanoid" id="A0A674C251"/>
<dbReference type="Ensembl" id="ENSSTUT00000082859.1">
    <property type="protein sequence ID" value="ENSSTUP00000077800.1"/>
    <property type="gene ID" value="ENSSTUG00000034333.1"/>
</dbReference>
<organism evidence="2 3">
    <name type="scientific">Salmo trutta</name>
    <name type="common">Brown trout</name>
    <dbReference type="NCBI Taxonomy" id="8032"/>
    <lineage>
        <taxon>Eukaryota</taxon>
        <taxon>Metazoa</taxon>
        <taxon>Chordata</taxon>
        <taxon>Craniata</taxon>
        <taxon>Vertebrata</taxon>
        <taxon>Euteleostomi</taxon>
        <taxon>Actinopterygii</taxon>
        <taxon>Neopterygii</taxon>
        <taxon>Teleostei</taxon>
        <taxon>Protacanthopterygii</taxon>
        <taxon>Salmoniformes</taxon>
        <taxon>Salmonidae</taxon>
        <taxon>Salmoninae</taxon>
        <taxon>Salmo</taxon>
    </lineage>
</organism>
<dbReference type="GO" id="GO:0030897">
    <property type="term" value="C:HOPS complex"/>
    <property type="evidence" value="ECO:0007669"/>
    <property type="project" value="TreeGrafter"/>
</dbReference>
<dbReference type="GO" id="GO:0033263">
    <property type="term" value="C:CORVET complex"/>
    <property type="evidence" value="ECO:0007669"/>
    <property type="project" value="TreeGrafter"/>
</dbReference>
<dbReference type="GO" id="GO:0034058">
    <property type="term" value="P:endosomal vesicle fusion"/>
    <property type="evidence" value="ECO:0007669"/>
    <property type="project" value="TreeGrafter"/>
</dbReference>
<proteinExistence type="predicted"/>
<reference evidence="2" key="1">
    <citation type="submission" date="2025-08" db="UniProtKB">
        <authorList>
            <consortium name="Ensembl"/>
        </authorList>
    </citation>
    <scope>IDENTIFICATION</scope>
</reference>
<dbReference type="GO" id="GO:0006623">
    <property type="term" value="P:protein targeting to vacuole"/>
    <property type="evidence" value="ECO:0007669"/>
    <property type="project" value="InterPro"/>
</dbReference>
<dbReference type="AlphaFoldDB" id="A0A674C251"/>
<evidence type="ECO:0000256" key="1">
    <source>
        <dbReference type="SAM" id="MobiDB-lite"/>
    </source>
</evidence>
<dbReference type="PANTHER" id="PTHR12616:SF8">
    <property type="entry name" value="VACUOLAR PROTEIN SORTING-ASSOCIATED PROTEIN 8 HOMOLOG"/>
    <property type="match status" value="1"/>
</dbReference>
<sequence length="232" mass="26401">LFQTLKDKLSFVTSEKMSEDEGETEREEESPLQRVEGSLGDIIALCHRSSQSLNQEQRGVLWFPLLEAMMSPQKLLKGLNTRHTSDVLKELTMKVLNSMSIFIPLPAIIQHILQDPVYGKGKLAEIQGLILGMLETFNYEQVTVCVCSAVSRGLHPRQDTVTSVLQQYKRRQDSPDEIIIFRSSPQHSHQHICLQYSVLIEDEQCQICLQCNVLIEDERLSDPFTVQCSDRG</sequence>
<dbReference type="GO" id="GO:0005769">
    <property type="term" value="C:early endosome"/>
    <property type="evidence" value="ECO:0007669"/>
    <property type="project" value="TreeGrafter"/>
</dbReference>
<dbReference type="GO" id="GO:0005770">
    <property type="term" value="C:late endosome"/>
    <property type="evidence" value="ECO:0007669"/>
    <property type="project" value="TreeGrafter"/>
</dbReference>
<accession>A0A674C251</accession>
<dbReference type="Proteomes" id="UP000472277">
    <property type="component" value="Unassembled WGS sequence"/>
</dbReference>
<reference evidence="2" key="2">
    <citation type="submission" date="2025-09" db="UniProtKB">
        <authorList>
            <consortium name="Ensembl"/>
        </authorList>
    </citation>
    <scope>IDENTIFICATION</scope>
</reference>
<dbReference type="PANTHER" id="PTHR12616">
    <property type="entry name" value="VACUOLAR PROTEIN SORTING VPS41"/>
    <property type="match status" value="1"/>
</dbReference>
<protein>
    <submittedName>
        <fullName evidence="2">Uncharacterized protein</fullName>
    </submittedName>
</protein>
<keyword evidence="3" id="KW-1185">Reference proteome</keyword>
<dbReference type="GeneTree" id="ENSGT00390000010672"/>
<dbReference type="InterPro" id="IPR045111">
    <property type="entry name" value="Vps41/Vps8"/>
</dbReference>